<dbReference type="InterPro" id="IPR036079">
    <property type="entry name" value="ATPase_csu/dsu_sf"/>
</dbReference>
<dbReference type="InterPro" id="IPR002843">
    <property type="entry name" value="ATPase_V0-cplx_csu/dsu"/>
</dbReference>
<dbReference type="EMBL" id="LKET01000035">
    <property type="protein sequence ID" value="KPU43782.1"/>
    <property type="molecule type" value="Genomic_DNA"/>
</dbReference>
<dbReference type="Pfam" id="PF01992">
    <property type="entry name" value="vATP-synt_AC39"/>
    <property type="match status" value="1"/>
</dbReference>
<dbReference type="InterPro" id="IPR050873">
    <property type="entry name" value="V-ATPase_V0D/AC39_subunit"/>
</dbReference>
<dbReference type="GO" id="GO:0046961">
    <property type="term" value="F:proton-transporting ATPase activity, rotational mechanism"/>
    <property type="evidence" value="ECO:0007669"/>
    <property type="project" value="InterPro"/>
</dbReference>
<dbReference type="PATRIC" id="fig|36849.3.peg.2796"/>
<keyword evidence="2" id="KW-0406">Ion transport</keyword>
<evidence type="ECO:0000313" key="4">
    <source>
        <dbReference type="Proteomes" id="UP000050326"/>
    </source>
</evidence>
<protein>
    <submittedName>
        <fullName evidence="3">V-type ATP synthase subunit C</fullName>
    </submittedName>
</protein>
<keyword evidence="1" id="KW-0813">Transport</keyword>
<dbReference type="PANTHER" id="PTHR38682:SF1">
    <property type="entry name" value="V-TYPE ATP SYNTHASE SUBUNIT C"/>
    <property type="match status" value="1"/>
</dbReference>
<accession>A0A0P8YA18</accession>
<keyword evidence="4" id="KW-1185">Reference proteome</keyword>
<dbReference type="Gene3D" id="1.10.132.50">
    <property type="entry name" value="ATP synthase (C/AC39) subunit, domain 3"/>
    <property type="match status" value="3"/>
</dbReference>
<name>A0A0P8YA18_9CLOT</name>
<gene>
    <name evidence="3" type="primary">atpC_2</name>
    <name evidence="3" type="ORF">OXPF_26420</name>
</gene>
<evidence type="ECO:0000313" key="3">
    <source>
        <dbReference type="EMBL" id="KPU43782.1"/>
    </source>
</evidence>
<dbReference type="InterPro" id="IPR044911">
    <property type="entry name" value="V-type_ATPase_csu/dsu_dom_3"/>
</dbReference>
<evidence type="ECO:0000256" key="2">
    <source>
        <dbReference type="ARBA" id="ARBA00023065"/>
    </source>
</evidence>
<comment type="caution">
    <text evidence="3">The sequence shown here is derived from an EMBL/GenBank/DDBJ whole genome shotgun (WGS) entry which is preliminary data.</text>
</comment>
<sequence>MNKFIHYEAVNTKIRALESRFLKEEDFNNLLNKKGINEIAAYLKNETHYKSVLHDIDENKIHRGELEILIRKDHVKQIGKLIFYFNNNYKKFFRYVFLKREIEDLKKVLRSIKNGKISSLNRESFAHLGQFSGIRVDSLLSSKTIDDFILSLKGTEYYSYLLPLEEEKGEKNIFLGEMVLDLAYFDIFYKTLESLNKNDKKIIDELQGTSVDLLNIQWIYRGINYYNMPRELLFNYTIPHGHILSVRDIKELCYCTGLKEFEDKILNTKYNFLFDNENTKNMFMERRSLRYQYYIVKKLKKRHRMDILEAIAFDVLLEFEIRDIITVIESIRYDMPLDEAKKFLVRKL</sequence>
<dbReference type="SUPFAM" id="SSF103486">
    <property type="entry name" value="V-type ATP synthase subunit C"/>
    <property type="match status" value="1"/>
</dbReference>
<dbReference type="AlphaFoldDB" id="A0A0P8YA18"/>
<reference evidence="3 4" key="1">
    <citation type="submission" date="2015-09" db="EMBL/GenBank/DDBJ databases">
        <title>Genome sequence of Oxobacter pfennigii DSM 3222.</title>
        <authorList>
            <person name="Poehlein A."/>
            <person name="Bengelsdorf F.R."/>
            <person name="Schiel-Bengelsdorf B."/>
            <person name="Duerre P."/>
            <person name="Daniel R."/>
        </authorList>
    </citation>
    <scope>NUCLEOTIDE SEQUENCE [LARGE SCALE GENOMIC DNA]</scope>
    <source>
        <strain evidence="3 4">DSM 3222</strain>
    </source>
</reference>
<proteinExistence type="predicted"/>
<evidence type="ECO:0000256" key="1">
    <source>
        <dbReference type="ARBA" id="ARBA00022448"/>
    </source>
</evidence>
<organism evidence="3 4">
    <name type="scientific">Oxobacter pfennigii</name>
    <dbReference type="NCBI Taxonomy" id="36849"/>
    <lineage>
        <taxon>Bacteria</taxon>
        <taxon>Bacillati</taxon>
        <taxon>Bacillota</taxon>
        <taxon>Clostridia</taxon>
        <taxon>Eubacteriales</taxon>
        <taxon>Clostridiaceae</taxon>
        <taxon>Oxobacter</taxon>
    </lineage>
</organism>
<dbReference type="Proteomes" id="UP000050326">
    <property type="component" value="Unassembled WGS sequence"/>
</dbReference>
<dbReference type="STRING" id="36849.OXPF_26420"/>
<dbReference type="RefSeq" id="WP_054875670.1">
    <property type="nucleotide sequence ID" value="NZ_LKET01000035.1"/>
</dbReference>
<dbReference type="PANTHER" id="PTHR38682">
    <property type="entry name" value="V-TYPE ATP SYNTHASE SUBUNIT C"/>
    <property type="match status" value="1"/>
</dbReference>
<dbReference type="OrthoDB" id="9816136at2"/>